<feature type="signal peptide" evidence="1">
    <location>
        <begin position="1"/>
        <end position="17"/>
    </location>
</feature>
<gene>
    <name evidence="2" type="ORF">F4V45_03265</name>
</gene>
<dbReference type="RefSeq" id="WP_150337042.1">
    <property type="nucleotide sequence ID" value="NZ_VXKE01000008.1"/>
</dbReference>
<sequence>MKKLLLCVLLFVGTAGAKETHIIGNIDEIYDGDMKVMQFVDGNDVVRVVSIPGNISDTRDNLGVVCEAPANYDLVSGSMRAVYPIFKNIDWKQKLQKIETP</sequence>
<proteinExistence type="predicted"/>
<name>A0A5M9QTH4_9HELI</name>
<dbReference type="AlphaFoldDB" id="A0A5M9QTH4"/>
<keyword evidence="1" id="KW-0732">Signal</keyword>
<protein>
    <submittedName>
        <fullName evidence="2">Uncharacterized protein</fullName>
    </submittedName>
</protein>
<dbReference type="Proteomes" id="UP000323707">
    <property type="component" value="Unassembled WGS sequence"/>
</dbReference>
<dbReference type="EMBL" id="VXKE01000008">
    <property type="protein sequence ID" value="KAA8710345.1"/>
    <property type="molecule type" value="Genomic_DNA"/>
</dbReference>
<organism evidence="2 3">
    <name type="scientific">Helicobacter canis</name>
    <dbReference type="NCBI Taxonomy" id="29419"/>
    <lineage>
        <taxon>Bacteria</taxon>
        <taxon>Pseudomonadati</taxon>
        <taxon>Campylobacterota</taxon>
        <taxon>Epsilonproteobacteria</taxon>
        <taxon>Campylobacterales</taxon>
        <taxon>Helicobacteraceae</taxon>
        <taxon>Helicobacter</taxon>
    </lineage>
</organism>
<reference evidence="2 3" key="1">
    <citation type="submission" date="2019-09" db="EMBL/GenBank/DDBJ databases">
        <title>Draft genome sequence of various Type strains from the CCUG.</title>
        <authorList>
            <person name="Pineiro-Iglesias B."/>
            <person name="Tunovic T."/>
            <person name="Unosson C."/>
            <person name="Inganas E."/>
            <person name="Ohlen M."/>
            <person name="Cardew S."/>
            <person name="Jensie-Markopoulos S."/>
            <person name="Salva-Serra F."/>
            <person name="Jaen-Luchoro D."/>
            <person name="Karlsson R."/>
            <person name="Svensson-Stadler L."/>
            <person name="Chun J."/>
            <person name="Moore E."/>
        </authorList>
    </citation>
    <scope>NUCLEOTIDE SEQUENCE [LARGE SCALE GENOMIC DNA]</scope>
    <source>
        <strain evidence="2 3">CCUG 32756T</strain>
    </source>
</reference>
<accession>A0A5M9QTH4</accession>
<evidence type="ECO:0000313" key="3">
    <source>
        <dbReference type="Proteomes" id="UP000323707"/>
    </source>
</evidence>
<evidence type="ECO:0000256" key="1">
    <source>
        <dbReference type="SAM" id="SignalP"/>
    </source>
</evidence>
<evidence type="ECO:0000313" key="2">
    <source>
        <dbReference type="EMBL" id="KAA8710345.1"/>
    </source>
</evidence>
<comment type="caution">
    <text evidence="2">The sequence shown here is derived from an EMBL/GenBank/DDBJ whole genome shotgun (WGS) entry which is preliminary data.</text>
</comment>
<feature type="chain" id="PRO_5024274120" evidence="1">
    <location>
        <begin position="18"/>
        <end position="101"/>
    </location>
</feature>